<dbReference type="GO" id="GO:0050568">
    <property type="term" value="F:protein-glutamine glutaminase activity"/>
    <property type="evidence" value="ECO:0007669"/>
    <property type="project" value="InterPro"/>
</dbReference>
<dbReference type="HAMAP" id="MF_01440">
    <property type="entry name" value="CheD"/>
    <property type="match status" value="1"/>
</dbReference>
<keyword evidence="1" id="KW-0145">Chemotaxis</keyword>
<sequence>MQHSSSKVFLHPGEFCFTKNQSHIHTLLGSCISITLWHPRLHVGGMCHFTLPKYPGARSEDRKRDGRYADDVMFMFQQEAIKNRTKLTEYEAKIFGGGNMMKSKGQNTEDSIGTKNATAAMTLLMKENVDILVAHVGEFGHRRIVFDTGSGNVWVRHIDNDGTRRESINGKV</sequence>
<dbReference type="InterPro" id="IPR011324">
    <property type="entry name" value="Cytotoxic_necrot_fac-like_cat"/>
</dbReference>
<name>A0A3B0WQS8_9ZZZZ</name>
<dbReference type="AlphaFoldDB" id="A0A3B0WQS8"/>
<dbReference type="InterPro" id="IPR005659">
    <property type="entry name" value="Chemorcpt_Glu_NH3ase_CheD"/>
</dbReference>
<dbReference type="Gene3D" id="3.30.1330.200">
    <property type="match status" value="1"/>
</dbReference>
<dbReference type="PROSITE" id="PS51257">
    <property type="entry name" value="PROKAR_LIPOPROTEIN"/>
    <property type="match status" value="1"/>
</dbReference>
<accession>A0A3B0WQS8</accession>
<dbReference type="CDD" id="cd16352">
    <property type="entry name" value="CheD"/>
    <property type="match status" value="1"/>
</dbReference>
<dbReference type="Pfam" id="PF03975">
    <property type="entry name" value="CheD"/>
    <property type="match status" value="1"/>
</dbReference>
<dbReference type="InterPro" id="IPR038592">
    <property type="entry name" value="CheD-like_sf"/>
</dbReference>
<evidence type="ECO:0000256" key="1">
    <source>
        <dbReference type="ARBA" id="ARBA00022500"/>
    </source>
</evidence>
<dbReference type="EMBL" id="UOFD01000057">
    <property type="protein sequence ID" value="VAW53067.1"/>
    <property type="molecule type" value="Genomic_DNA"/>
</dbReference>
<dbReference type="PANTHER" id="PTHR35147:SF3">
    <property type="entry name" value="CHEMORECEPTOR GLUTAMINE DEAMIDASE CHED 1-RELATED"/>
    <property type="match status" value="1"/>
</dbReference>
<keyword evidence="2" id="KW-0378">Hydrolase</keyword>
<reference evidence="3" key="1">
    <citation type="submission" date="2018-06" db="EMBL/GenBank/DDBJ databases">
        <authorList>
            <person name="Zhirakovskaya E."/>
        </authorList>
    </citation>
    <scope>NUCLEOTIDE SEQUENCE</scope>
</reference>
<organism evidence="3">
    <name type="scientific">hydrothermal vent metagenome</name>
    <dbReference type="NCBI Taxonomy" id="652676"/>
    <lineage>
        <taxon>unclassified sequences</taxon>
        <taxon>metagenomes</taxon>
        <taxon>ecological metagenomes</taxon>
    </lineage>
</organism>
<proteinExistence type="inferred from homology"/>
<evidence type="ECO:0000256" key="2">
    <source>
        <dbReference type="ARBA" id="ARBA00022801"/>
    </source>
</evidence>
<dbReference type="SUPFAM" id="SSF64438">
    <property type="entry name" value="CNF1/YfiH-like putative cysteine hydrolases"/>
    <property type="match status" value="1"/>
</dbReference>
<protein>
    <submittedName>
        <fullName evidence="3">Chemotaxis protein CheD</fullName>
    </submittedName>
</protein>
<dbReference type="PANTHER" id="PTHR35147">
    <property type="entry name" value="CHEMORECEPTOR GLUTAMINE DEAMIDASE CHED-RELATED"/>
    <property type="match status" value="1"/>
</dbReference>
<gene>
    <name evidence="3" type="ORF">MNBD_GAMMA06-1934</name>
</gene>
<dbReference type="GO" id="GO:0006935">
    <property type="term" value="P:chemotaxis"/>
    <property type="evidence" value="ECO:0007669"/>
    <property type="project" value="UniProtKB-KW"/>
</dbReference>
<evidence type="ECO:0000313" key="3">
    <source>
        <dbReference type="EMBL" id="VAW53067.1"/>
    </source>
</evidence>